<comment type="caution">
    <text evidence="1">The sequence shown here is derived from an EMBL/GenBank/DDBJ whole genome shotgun (WGS) entry which is preliminary data.</text>
</comment>
<proteinExistence type="predicted"/>
<dbReference type="AlphaFoldDB" id="A0A940MVN8"/>
<evidence type="ECO:0000313" key="2">
    <source>
        <dbReference type="Proteomes" id="UP000677537"/>
    </source>
</evidence>
<organism evidence="1 2">
    <name type="scientific">Roseomonas indoligenes</name>
    <dbReference type="NCBI Taxonomy" id="2820811"/>
    <lineage>
        <taxon>Bacteria</taxon>
        <taxon>Pseudomonadati</taxon>
        <taxon>Pseudomonadota</taxon>
        <taxon>Alphaproteobacteria</taxon>
        <taxon>Acetobacterales</taxon>
        <taxon>Roseomonadaceae</taxon>
        <taxon>Roseomonas</taxon>
    </lineage>
</organism>
<protein>
    <submittedName>
        <fullName evidence="1">Uncharacterized protein</fullName>
    </submittedName>
</protein>
<sequence>MAYLAISPLELPGIPAPSQAAKARAKGPIRSGLPWPPSLRALGATPHRAGAELLEAAGAGQEDRVLCLGESGAETLCDALHRGCRGASAFREPPAHPDPVEIVVAPAIRSEEAGRAVADCARRALPSGGRLALRLIGEGTAALGRSIASRLRAYGFERVRLRGQAEGALMVYRLASARKGG</sequence>
<accession>A0A940MVN8</accession>
<dbReference type="EMBL" id="JAGIZA010000002">
    <property type="protein sequence ID" value="MBP0492077.1"/>
    <property type="molecule type" value="Genomic_DNA"/>
</dbReference>
<dbReference type="Proteomes" id="UP000677537">
    <property type="component" value="Unassembled WGS sequence"/>
</dbReference>
<keyword evidence="2" id="KW-1185">Reference proteome</keyword>
<gene>
    <name evidence="1" type="ORF">J5Y10_04720</name>
</gene>
<reference evidence="1" key="1">
    <citation type="submission" date="2021-03" db="EMBL/GenBank/DDBJ databases">
        <authorList>
            <person name="So Y."/>
        </authorList>
    </citation>
    <scope>NUCLEOTIDE SEQUENCE</scope>
    <source>
        <strain evidence="1">SG15</strain>
    </source>
</reference>
<dbReference type="RefSeq" id="WP_209371186.1">
    <property type="nucleotide sequence ID" value="NZ_JAGIZA010000002.1"/>
</dbReference>
<evidence type="ECO:0000313" key="1">
    <source>
        <dbReference type="EMBL" id="MBP0492077.1"/>
    </source>
</evidence>
<name>A0A940MVN8_9PROT</name>